<gene>
    <name evidence="2" type="ORF">AVEN_197794_1</name>
</gene>
<organism evidence="2 3">
    <name type="scientific">Araneus ventricosus</name>
    <name type="common">Orbweaver spider</name>
    <name type="synonym">Epeira ventricosa</name>
    <dbReference type="NCBI Taxonomy" id="182803"/>
    <lineage>
        <taxon>Eukaryota</taxon>
        <taxon>Metazoa</taxon>
        <taxon>Ecdysozoa</taxon>
        <taxon>Arthropoda</taxon>
        <taxon>Chelicerata</taxon>
        <taxon>Arachnida</taxon>
        <taxon>Araneae</taxon>
        <taxon>Araneomorphae</taxon>
        <taxon>Entelegynae</taxon>
        <taxon>Araneoidea</taxon>
        <taxon>Araneidae</taxon>
        <taxon>Araneus</taxon>
    </lineage>
</organism>
<accession>A0A4Y2HMX1</accession>
<sequence>MSGLRISRKSEKTGPPHSSTDTIERKHPLWMTIRLQQLYSLLIDMGSIVSSSGSYRLWFGEDGSDCTCTGKRFVFCMTRHRLFHFRGTTIHGTSLEGTPFHIIFDAARKTSK</sequence>
<feature type="region of interest" description="Disordered" evidence="1">
    <location>
        <begin position="1"/>
        <end position="24"/>
    </location>
</feature>
<evidence type="ECO:0000313" key="2">
    <source>
        <dbReference type="EMBL" id="GBM66726.1"/>
    </source>
</evidence>
<dbReference type="Proteomes" id="UP000499080">
    <property type="component" value="Unassembled WGS sequence"/>
</dbReference>
<protein>
    <submittedName>
        <fullName evidence="2">Uncharacterized protein</fullName>
    </submittedName>
</protein>
<dbReference type="EMBL" id="BGPR01002041">
    <property type="protein sequence ID" value="GBM66726.1"/>
    <property type="molecule type" value="Genomic_DNA"/>
</dbReference>
<comment type="caution">
    <text evidence="2">The sequence shown here is derived from an EMBL/GenBank/DDBJ whole genome shotgun (WGS) entry which is preliminary data.</text>
</comment>
<keyword evidence="3" id="KW-1185">Reference proteome</keyword>
<evidence type="ECO:0000256" key="1">
    <source>
        <dbReference type="SAM" id="MobiDB-lite"/>
    </source>
</evidence>
<evidence type="ECO:0000313" key="3">
    <source>
        <dbReference type="Proteomes" id="UP000499080"/>
    </source>
</evidence>
<proteinExistence type="predicted"/>
<dbReference type="AlphaFoldDB" id="A0A4Y2HMX1"/>
<name>A0A4Y2HMX1_ARAVE</name>
<reference evidence="2 3" key="1">
    <citation type="journal article" date="2019" name="Sci. Rep.">
        <title>Orb-weaving spider Araneus ventricosus genome elucidates the spidroin gene catalogue.</title>
        <authorList>
            <person name="Kono N."/>
            <person name="Nakamura H."/>
            <person name="Ohtoshi R."/>
            <person name="Moran D.A.P."/>
            <person name="Shinohara A."/>
            <person name="Yoshida Y."/>
            <person name="Fujiwara M."/>
            <person name="Mori M."/>
            <person name="Tomita M."/>
            <person name="Arakawa K."/>
        </authorList>
    </citation>
    <scope>NUCLEOTIDE SEQUENCE [LARGE SCALE GENOMIC DNA]</scope>
</reference>